<dbReference type="SUPFAM" id="SSF56935">
    <property type="entry name" value="Porins"/>
    <property type="match status" value="1"/>
</dbReference>
<dbReference type="InterPro" id="IPR008969">
    <property type="entry name" value="CarboxyPept-like_regulatory"/>
</dbReference>
<protein>
    <submittedName>
        <fullName evidence="10">TonB-dependent receptor</fullName>
    </submittedName>
</protein>
<dbReference type="SUPFAM" id="SSF49464">
    <property type="entry name" value="Carboxypeptidase regulatory domain-like"/>
    <property type="match status" value="1"/>
</dbReference>
<dbReference type="GO" id="GO:0044718">
    <property type="term" value="P:siderophore transmembrane transport"/>
    <property type="evidence" value="ECO:0007669"/>
    <property type="project" value="TreeGrafter"/>
</dbReference>
<feature type="domain" description="TonB-dependent receptor plug" evidence="8">
    <location>
        <begin position="137"/>
        <end position="246"/>
    </location>
</feature>
<dbReference type="InterPro" id="IPR039426">
    <property type="entry name" value="TonB-dep_rcpt-like"/>
</dbReference>
<comment type="caution">
    <text evidence="10">The sequence shown here is derived from an EMBL/GenBank/DDBJ whole genome shotgun (WGS) entry which is preliminary data.</text>
</comment>
<keyword evidence="3" id="KW-1134">Transmembrane beta strand</keyword>
<evidence type="ECO:0000256" key="6">
    <source>
        <dbReference type="ARBA" id="ARBA00023237"/>
    </source>
</evidence>
<keyword evidence="7" id="KW-0732">Signal</keyword>
<feature type="signal peptide" evidence="7">
    <location>
        <begin position="1"/>
        <end position="26"/>
    </location>
</feature>
<dbReference type="Pfam" id="PF07715">
    <property type="entry name" value="Plug"/>
    <property type="match status" value="1"/>
</dbReference>
<dbReference type="InterPro" id="IPR057601">
    <property type="entry name" value="Oar-like_b-barrel"/>
</dbReference>
<dbReference type="InterPro" id="IPR037066">
    <property type="entry name" value="Plug_dom_sf"/>
</dbReference>
<dbReference type="PANTHER" id="PTHR30069:SF46">
    <property type="entry name" value="OAR PROTEIN"/>
    <property type="match status" value="1"/>
</dbReference>
<keyword evidence="11" id="KW-1185">Reference proteome</keyword>
<dbReference type="InterPro" id="IPR036942">
    <property type="entry name" value="Beta-barrel_TonB_sf"/>
</dbReference>
<keyword evidence="10" id="KW-0675">Receptor</keyword>
<dbReference type="Pfam" id="PF13620">
    <property type="entry name" value="CarboxypepD_reg"/>
    <property type="match status" value="1"/>
</dbReference>
<dbReference type="InterPro" id="IPR012910">
    <property type="entry name" value="Plug_dom"/>
</dbReference>
<name>L8JRH9_9BACT</name>
<keyword evidence="2" id="KW-0813">Transport</keyword>
<proteinExistence type="predicted"/>
<evidence type="ECO:0000259" key="9">
    <source>
        <dbReference type="Pfam" id="PF25183"/>
    </source>
</evidence>
<dbReference type="Gene3D" id="2.40.170.20">
    <property type="entry name" value="TonB-dependent receptor, beta-barrel domain"/>
    <property type="match status" value="1"/>
</dbReference>
<dbReference type="GO" id="GO:0015344">
    <property type="term" value="F:siderophore uptake transmembrane transporter activity"/>
    <property type="evidence" value="ECO:0007669"/>
    <property type="project" value="TreeGrafter"/>
</dbReference>
<gene>
    <name evidence="10" type="ORF">C900_04490</name>
</gene>
<keyword evidence="4" id="KW-0812">Transmembrane</keyword>
<evidence type="ECO:0000256" key="4">
    <source>
        <dbReference type="ARBA" id="ARBA00022692"/>
    </source>
</evidence>
<comment type="subcellular location">
    <subcellularLocation>
        <location evidence="1">Cell outer membrane</location>
        <topology evidence="1">Multi-pass membrane protein</topology>
    </subcellularLocation>
</comment>
<keyword evidence="5" id="KW-0472">Membrane</keyword>
<evidence type="ECO:0000256" key="2">
    <source>
        <dbReference type="ARBA" id="ARBA00022448"/>
    </source>
</evidence>
<dbReference type="AlphaFoldDB" id="L8JRH9"/>
<feature type="domain" description="TonB-dependent transporter Oar-like beta-barrel" evidence="9">
    <location>
        <begin position="361"/>
        <end position="1003"/>
    </location>
</feature>
<evidence type="ECO:0000313" key="11">
    <source>
        <dbReference type="Proteomes" id="UP000011135"/>
    </source>
</evidence>
<evidence type="ECO:0000256" key="7">
    <source>
        <dbReference type="SAM" id="SignalP"/>
    </source>
</evidence>
<dbReference type="Proteomes" id="UP000011135">
    <property type="component" value="Unassembled WGS sequence"/>
</dbReference>
<evidence type="ECO:0000256" key="1">
    <source>
        <dbReference type="ARBA" id="ARBA00004571"/>
    </source>
</evidence>
<evidence type="ECO:0000256" key="5">
    <source>
        <dbReference type="ARBA" id="ARBA00023136"/>
    </source>
</evidence>
<dbReference type="STRING" id="1237149.C900_04490"/>
<sequence>MTGMKQNLLKIISFAGLMLCATLAFGQGSTTSAMSGKITDKNGESLPGATVSAVHKPSGTQYGSVTDVNGFFRINNMRVGGPYEVKVTYVGFEPHVREEIFLALGKTFDLNAQLSENVTELAGVTISADHSSIMNSERTGAVTTVSRQELTSLPNASRSINDFTRLTPQASFTSGGGISIAGMNNRYNSIFIDGAVSNDVFGLAANGQNGGQLGGLSLISIDALDQISVAVAPYDVTLGGFAGAGISAVTRSGTNDVEGSVYYLVRNESLAGKTPTLVSEEERERLAEFSAKTYGFRVGGPIIKDKLFFFANGEIQRDETPQPFNFNTYTGGVTRAEIDQFANTLRSLGYEPGGYENVIQKLEAEKFLVKFDYNINQNHKLSLRHSYNKGENFSPSTSNSSRIRFANAGVFFPSTTNATTLEFVSNFNDKSNKLIIGYTTVNDDRDPLGSPFPYIDITVGDIEAGSEQFSTGNVLEQKIFTITDNFNLYRGKHTFTFGTHNEFYNMRNVFIRQNFGSYRYSTIQDFIDDVNGGTGLAFQYDRSYSLVDNTTGDKTDAAADFKAIQLGFYVQDDIQVNNKLKITAGLRIDIPMFTDDPLEDTYFNNTTIGLIEAAGYDMKGARAGKAPKTQFLLAPRFGFNYDLNGDQTTQLRGGVGIFTSRVPFVWPGAMYNNNGLMVGGTRQFNNIDFNPDPFNQPTVGDFGGTDDIPQGQMDLFAEDFKFPQMLRASVAVDQKLPFWGLIGTAEFMYTKTLNNIFYENVNVIPSTQRFEGPDDRPRFTNGRVDPTYTGIYLGSNTNEGYSYNITASLTKPFENGLTANVAYNFGRAEAIFEGTSSQNSSQWRGVYSIDGRNNAPLGRSDFDAASRVIASISYRKEYLNNFATTIGLYYQGQSGAPFSYTYNSGFTGEDSRERALIYVPANASEIVFNEANASAAAQWAALDAYISNDDYLSERRGQYAEKNMARTPFESIVDFKLLQDIYIVAGGKRQTLQVSFDIFNFGNFLNKDWGRRYGVPNGDGTSVQLLDYAGLAPGTDVPTFRFNTDVTKMEDMLVKDDSGLFSSRWQMQFGLRYIFGN</sequence>
<dbReference type="PANTHER" id="PTHR30069">
    <property type="entry name" value="TONB-DEPENDENT OUTER MEMBRANE RECEPTOR"/>
    <property type="match status" value="1"/>
</dbReference>
<accession>L8JRH9</accession>
<dbReference type="eggNOG" id="COG4771">
    <property type="taxonomic scope" value="Bacteria"/>
</dbReference>
<dbReference type="GO" id="GO:0009279">
    <property type="term" value="C:cell outer membrane"/>
    <property type="evidence" value="ECO:0007669"/>
    <property type="project" value="UniProtKB-SubCell"/>
</dbReference>
<evidence type="ECO:0000313" key="10">
    <source>
        <dbReference type="EMBL" id="ELR69967.1"/>
    </source>
</evidence>
<keyword evidence="6" id="KW-0998">Cell outer membrane</keyword>
<evidence type="ECO:0000259" key="8">
    <source>
        <dbReference type="Pfam" id="PF07715"/>
    </source>
</evidence>
<feature type="chain" id="PRO_5003993410" evidence="7">
    <location>
        <begin position="27"/>
        <end position="1077"/>
    </location>
</feature>
<reference evidence="10 11" key="1">
    <citation type="submission" date="2012-12" db="EMBL/GenBank/DDBJ databases">
        <title>Genome assembly of Fulvivirga imtechensis AK7.</title>
        <authorList>
            <person name="Nupur N."/>
            <person name="Khatri I."/>
            <person name="Kumar R."/>
            <person name="Subramanian S."/>
            <person name="Pinnaka A."/>
        </authorList>
    </citation>
    <scope>NUCLEOTIDE SEQUENCE [LARGE SCALE GENOMIC DNA]</scope>
    <source>
        <strain evidence="10 11">AK7</strain>
    </source>
</reference>
<dbReference type="PATRIC" id="fig|1237149.3.peg.4005"/>
<dbReference type="EMBL" id="AMZN01000064">
    <property type="protein sequence ID" value="ELR69967.1"/>
    <property type="molecule type" value="Genomic_DNA"/>
</dbReference>
<dbReference type="Gene3D" id="2.170.130.10">
    <property type="entry name" value="TonB-dependent receptor, plug domain"/>
    <property type="match status" value="1"/>
</dbReference>
<dbReference type="Pfam" id="PF25183">
    <property type="entry name" value="OMP_b-brl_4"/>
    <property type="match status" value="2"/>
</dbReference>
<dbReference type="Gene3D" id="2.60.40.1120">
    <property type="entry name" value="Carboxypeptidase-like, regulatory domain"/>
    <property type="match status" value="1"/>
</dbReference>
<organism evidence="10 11">
    <name type="scientific">Fulvivirga imtechensis AK7</name>
    <dbReference type="NCBI Taxonomy" id="1237149"/>
    <lineage>
        <taxon>Bacteria</taxon>
        <taxon>Pseudomonadati</taxon>
        <taxon>Bacteroidota</taxon>
        <taxon>Cytophagia</taxon>
        <taxon>Cytophagales</taxon>
        <taxon>Fulvivirgaceae</taxon>
        <taxon>Fulvivirga</taxon>
    </lineage>
</organism>
<evidence type="ECO:0000256" key="3">
    <source>
        <dbReference type="ARBA" id="ARBA00022452"/>
    </source>
</evidence>
<feature type="domain" description="TonB-dependent transporter Oar-like beta-barrel" evidence="9">
    <location>
        <begin position="249"/>
        <end position="326"/>
    </location>
</feature>